<gene>
    <name evidence="1" type="ORF">F965_00054</name>
</gene>
<accession>N8Y518</accession>
<proteinExistence type="predicted"/>
<protein>
    <submittedName>
        <fullName evidence="1">Uncharacterized protein</fullName>
    </submittedName>
</protein>
<evidence type="ECO:0000313" key="1">
    <source>
        <dbReference type="EMBL" id="ENV14708.1"/>
    </source>
</evidence>
<name>N8Y518_9GAMM</name>
<dbReference type="Proteomes" id="UP000018438">
    <property type="component" value="Unassembled WGS sequence"/>
</dbReference>
<dbReference type="RefSeq" id="WP_004811444.1">
    <property type="nucleotide sequence ID" value="NZ_KB849446.1"/>
</dbReference>
<evidence type="ECO:0000313" key="2">
    <source>
        <dbReference type="Proteomes" id="UP000018438"/>
    </source>
</evidence>
<keyword evidence="2" id="KW-1185">Reference proteome</keyword>
<dbReference type="EMBL" id="APPI01000003">
    <property type="protein sequence ID" value="ENV14708.1"/>
    <property type="molecule type" value="Genomic_DNA"/>
</dbReference>
<organism evidence="1 2">
    <name type="scientific">Acinetobacter schindleri NIPH 900</name>
    <dbReference type="NCBI Taxonomy" id="1217675"/>
    <lineage>
        <taxon>Bacteria</taxon>
        <taxon>Pseudomonadati</taxon>
        <taxon>Pseudomonadota</taxon>
        <taxon>Gammaproteobacteria</taxon>
        <taxon>Moraxellales</taxon>
        <taxon>Moraxellaceae</taxon>
        <taxon>Acinetobacter</taxon>
    </lineage>
</organism>
<dbReference type="AlphaFoldDB" id="N8Y518"/>
<comment type="caution">
    <text evidence="1">The sequence shown here is derived from an EMBL/GenBank/DDBJ whole genome shotgun (WGS) entry which is preliminary data.</text>
</comment>
<reference evidence="1 2" key="1">
    <citation type="submission" date="2013-02" db="EMBL/GenBank/DDBJ databases">
        <title>The Genome Sequence of Acinetobacter schindleri NIPH 900.</title>
        <authorList>
            <consortium name="The Broad Institute Genome Sequencing Platform"/>
            <consortium name="The Broad Institute Genome Sequencing Center for Infectious Disease"/>
            <person name="Cerqueira G."/>
            <person name="Feldgarden M."/>
            <person name="Courvalin P."/>
            <person name="Perichon B."/>
            <person name="Grillot-Courvalin C."/>
            <person name="Clermont D."/>
            <person name="Rocha E."/>
            <person name="Yoon E.-J."/>
            <person name="Nemec A."/>
            <person name="Walker B."/>
            <person name="Young S.K."/>
            <person name="Zeng Q."/>
            <person name="Gargeya S."/>
            <person name="Fitzgerald M."/>
            <person name="Haas B."/>
            <person name="Abouelleil A."/>
            <person name="Alvarado L."/>
            <person name="Arachchi H.M."/>
            <person name="Berlin A.M."/>
            <person name="Chapman S.B."/>
            <person name="Dewar J."/>
            <person name="Goldberg J."/>
            <person name="Griggs A."/>
            <person name="Gujja S."/>
            <person name="Hansen M."/>
            <person name="Howarth C."/>
            <person name="Imamovic A."/>
            <person name="Larimer J."/>
            <person name="McCowan C."/>
            <person name="Murphy C."/>
            <person name="Neiman D."/>
            <person name="Pearson M."/>
            <person name="Priest M."/>
            <person name="Roberts A."/>
            <person name="Saif S."/>
            <person name="Shea T."/>
            <person name="Sisk P."/>
            <person name="Sykes S."/>
            <person name="Wortman J."/>
            <person name="Nusbaum C."/>
            <person name="Birren B."/>
        </authorList>
    </citation>
    <scope>NUCLEOTIDE SEQUENCE [LARGE SCALE GENOMIC DNA]</scope>
    <source>
        <strain evidence="1 2">NIPH 900</strain>
    </source>
</reference>
<sequence length="71" mass="8573">MTEQEFLNYSLHVQNRRFYHPNWAYVVFRARFGKWVSKAQKEAAQAQEPVPAYLDWLSEHQEQWSKSQKTA</sequence>
<dbReference type="HOGENOM" id="CLU_2730817_0_0_6"/>
<dbReference type="PATRIC" id="fig|1217675.3.peg.49"/>